<sequence>MLHDKKNSKNIILLSVHERNTIYSALQKIPENYDQEKTPLELEKLAYDIIMNSFYDSTLLKLSHFGKYNDVPFLFVRNLIPLIDLPPTPNNDSSPATPSWKVPAAALLGLLRFTGHTARSFLDEMGGRLCHMVMPSMNDDKSYLRSTKKLNFHTEVVNGYFSEENPAIGAPLSPESFGLIGLRNPDNISTTLLPLCDVLKNLKQETIYELMKPNFTARSQSSFDKNIEVKNIAVLNTCLNGQIGIRYSHSKLQGNNEAAQQAYEELSTVIKNSKQIMHVALSPGDALILNNRICLHGRSAISDTAKFDGTDRWLVRIYGYKENSTAFMNTLEDSRHIMKVDI</sequence>
<comment type="caution">
    <text evidence="7">The sequence shown here is derived from an EMBL/GenBank/DDBJ whole genome shotgun (WGS) entry which is preliminary data.</text>
</comment>
<comment type="similarity">
    <text evidence="1">Belongs to the clavaminate synthase family.</text>
</comment>
<keyword evidence="2 6" id="KW-0479">Metal-binding</keyword>
<name>A0A077QGH2_XENBV</name>
<evidence type="ECO:0000256" key="5">
    <source>
        <dbReference type="ARBA" id="ARBA00023004"/>
    </source>
</evidence>
<evidence type="ECO:0000256" key="1">
    <source>
        <dbReference type="ARBA" id="ARBA00008425"/>
    </source>
</evidence>
<dbReference type="RefSeq" id="WP_051875063.1">
    <property type="nucleotide sequence ID" value="NZ_CAWLWA010000103.1"/>
</dbReference>
<dbReference type="InterPro" id="IPR015038">
    <property type="entry name" value="GlaH"/>
</dbReference>
<dbReference type="GO" id="GO:0050498">
    <property type="term" value="F:oxidoreductase activity, acting on paired donors, with incorporation or reduction of molecular oxygen, with 2-oxoglutarate as one donor, and the other dehydrogenated"/>
    <property type="evidence" value="ECO:0007669"/>
    <property type="project" value="InterPro"/>
</dbReference>
<gene>
    <name evidence="7" type="ORF">XBI1_1420099</name>
</gene>
<proteinExistence type="inferred from homology"/>
<keyword evidence="3" id="KW-0223">Dioxygenase</keyword>
<dbReference type="GO" id="GO:0005506">
    <property type="term" value="F:iron ion binding"/>
    <property type="evidence" value="ECO:0007669"/>
    <property type="project" value="InterPro"/>
</dbReference>
<dbReference type="HOGENOM" id="CLU_811207_0_0_6"/>
<organism evidence="7 8">
    <name type="scientific">Xenorhabdus bovienii str. Intermedium</name>
    <dbReference type="NCBI Taxonomy" id="1379677"/>
    <lineage>
        <taxon>Bacteria</taxon>
        <taxon>Pseudomonadati</taxon>
        <taxon>Pseudomonadota</taxon>
        <taxon>Gammaproteobacteria</taxon>
        <taxon>Enterobacterales</taxon>
        <taxon>Morganellaceae</taxon>
        <taxon>Xenorhabdus</taxon>
    </lineage>
</organism>
<keyword evidence="5 6" id="KW-0408">Iron</keyword>
<dbReference type="PIRSF" id="PIRSF019543">
    <property type="entry name" value="Clavaminate_syn"/>
    <property type="match status" value="1"/>
</dbReference>
<evidence type="ECO:0000256" key="2">
    <source>
        <dbReference type="ARBA" id="ARBA00022723"/>
    </source>
</evidence>
<dbReference type="EMBL" id="CBTB010000049">
    <property type="protein sequence ID" value="CDH31351.1"/>
    <property type="molecule type" value="Genomic_DNA"/>
</dbReference>
<evidence type="ECO:0000313" key="7">
    <source>
        <dbReference type="EMBL" id="CDH31351.1"/>
    </source>
</evidence>
<evidence type="ECO:0000313" key="8">
    <source>
        <dbReference type="Proteomes" id="UP000028480"/>
    </source>
</evidence>
<dbReference type="GO" id="GO:0016706">
    <property type="term" value="F:2-oxoglutarate-dependent dioxygenase activity"/>
    <property type="evidence" value="ECO:0007669"/>
    <property type="project" value="UniProtKB-ARBA"/>
</dbReference>
<dbReference type="Proteomes" id="UP000028480">
    <property type="component" value="Unassembled WGS sequence"/>
</dbReference>
<dbReference type="InterPro" id="IPR014503">
    <property type="entry name" value="Clavaminate_syn-like"/>
</dbReference>
<evidence type="ECO:0000256" key="3">
    <source>
        <dbReference type="ARBA" id="ARBA00022964"/>
    </source>
</evidence>
<dbReference type="AlphaFoldDB" id="A0A077QGH2"/>
<feature type="binding site" evidence="6">
    <location>
        <position position="296"/>
    </location>
    <ligand>
        <name>Fe cation</name>
        <dbReference type="ChEBI" id="CHEBI:24875"/>
    </ligand>
</feature>
<dbReference type="Gene3D" id="3.60.130.10">
    <property type="entry name" value="Clavaminate synthase-like"/>
    <property type="match status" value="1"/>
</dbReference>
<evidence type="ECO:0000256" key="4">
    <source>
        <dbReference type="ARBA" id="ARBA00023002"/>
    </source>
</evidence>
<keyword evidence="4" id="KW-0560">Oxidoreductase</keyword>
<reference evidence="7" key="1">
    <citation type="submission" date="2013-07" db="EMBL/GenBank/DDBJ databases">
        <title>Sub-species coevolution in mutualistic symbiosis.</title>
        <authorList>
            <person name="Murfin K."/>
            <person name="Klassen J."/>
            <person name="Lee M."/>
            <person name="Forst S."/>
            <person name="Stock P."/>
            <person name="Goodrich-Blair H."/>
        </authorList>
    </citation>
    <scope>NUCLEOTIDE SEQUENCE [LARGE SCALE GENOMIC DNA]</scope>
    <source>
        <strain evidence="7">Intermedium</strain>
    </source>
</reference>
<dbReference type="SUPFAM" id="SSF51197">
    <property type="entry name" value="Clavaminate synthase-like"/>
    <property type="match status" value="1"/>
</dbReference>
<dbReference type="InterPro" id="IPR042098">
    <property type="entry name" value="TauD-like_sf"/>
</dbReference>
<evidence type="ECO:0000256" key="6">
    <source>
        <dbReference type="PIRSR" id="PIRSR019543-2"/>
    </source>
</evidence>
<accession>A0A077QGH2</accession>
<protein>
    <submittedName>
        <fullName evidence="7">Uncharacterized protein</fullName>
    </submittedName>
</protein>
<dbReference type="Pfam" id="PF08943">
    <property type="entry name" value="CsiD"/>
    <property type="match status" value="1"/>
</dbReference>